<organism evidence="15 16">
    <name type="scientific">Pleodorina starrii</name>
    <dbReference type="NCBI Taxonomy" id="330485"/>
    <lineage>
        <taxon>Eukaryota</taxon>
        <taxon>Viridiplantae</taxon>
        <taxon>Chlorophyta</taxon>
        <taxon>core chlorophytes</taxon>
        <taxon>Chlorophyceae</taxon>
        <taxon>CS clade</taxon>
        <taxon>Chlamydomonadales</taxon>
        <taxon>Volvocaceae</taxon>
        <taxon>Pleodorina</taxon>
    </lineage>
</organism>
<dbReference type="InterPro" id="IPR047086">
    <property type="entry name" value="SF1-HH_sf"/>
</dbReference>
<evidence type="ECO:0000256" key="4">
    <source>
        <dbReference type="ARBA" id="ARBA00022723"/>
    </source>
</evidence>
<feature type="region of interest" description="Disordered" evidence="12">
    <location>
        <begin position="1"/>
        <end position="167"/>
    </location>
</feature>
<keyword evidence="16" id="KW-1185">Reference proteome</keyword>
<dbReference type="GO" id="GO:0008380">
    <property type="term" value="P:RNA splicing"/>
    <property type="evidence" value="ECO:0007669"/>
    <property type="project" value="UniProtKB-KW"/>
</dbReference>
<keyword evidence="3" id="KW-0507">mRNA processing</keyword>
<evidence type="ECO:0000256" key="10">
    <source>
        <dbReference type="PROSITE-ProRule" id="PRU00047"/>
    </source>
</evidence>
<feature type="compositionally biased region" description="Basic and acidic residues" evidence="12">
    <location>
        <begin position="242"/>
        <end position="261"/>
    </location>
</feature>
<evidence type="ECO:0000256" key="8">
    <source>
        <dbReference type="ARBA" id="ARBA00023187"/>
    </source>
</evidence>
<dbReference type="PROSITE" id="PS50084">
    <property type="entry name" value="KH_TYPE_1"/>
    <property type="match status" value="1"/>
</dbReference>
<evidence type="ECO:0000313" key="16">
    <source>
        <dbReference type="Proteomes" id="UP001165080"/>
    </source>
</evidence>
<evidence type="ECO:0000256" key="5">
    <source>
        <dbReference type="ARBA" id="ARBA00022771"/>
    </source>
</evidence>
<proteinExistence type="inferred from homology"/>
<comment type="caution">
    <text evidence="15">The sequence shown here is derived from an EMBL/GenBank/DDBJ whole genome shotgun (WGS) entry which is preliminary data.</text>
</comment>
<dbReference type="GO" id="GO:0008270">
    <property type="term" value="F:zinc ion binding"/>
    <property type="evidence" value="ECO:0007669"/>
    <property type="project" value="UniProtKB-KW"/>
</dbReference>
<keyword evidence="7 11" id="KW-0694">RNA-binding</keyword>
<evidence type="ECO:0000259" key="13">
    <source>
        <dbReference type="PROSITE" id="PS50102"/>
    </source>
</evidence>
<feature type="compositionally biased region" description="Low complexity" evidence="12">
    <location>
        <begin position="885"/>
        <end position="904"/>
    </location>
</feature>
<keyword evidence="6" id="KW-0862">Zinc</keyword>
<protein>
    <recommendedName>
        <fullName evidence="17">Branchpoint-bridging protein</fullName>
    </recommendedName>
</protein>
<feature type="region of interest" description="Disordered" evidence="12">
    <location>
        <begin position="700"/>
        <end position="973"/>
    </location>
</feature>
<sequence>MEDQTEVPDSIPDSNLEAEVQGAAPAETEAQGGEHEQPEGALESHVVVTPAPLEVERAPQQEQEAGQGFEHASANGAEGSEYAVAGGGTEDAGQEPKRRRRKWGPPAADAVGVPEGAGGGEGAAPAGGSTPTPPPEGMPGDGDEAERKRRRRSRWEENEGANAASASTALAVVPAATGAGALVAVFPKEVVLSGGIKVHLPTAITGEAPLSHVDPRVRSLHDELETLNKRLQNNDLDIPPEGDPRRSPSPEPVYDRNGIRQNTREIRYRERLLDQRNRVVEELMKEDSSFKPPADYRPKKYWKKVYIPQDAFPTYNFIGLIIGPRGNTQKRMQKETNTKIAIRGRGSVKEGASRDPKYDYGEDEELHVLITGERQDDVDKAVEMIERLLEPNDDTLNEHKRLQLRELAALNGTLKDEVACYICGESTHRSAECPKQQAVEIYKLPDEIRAKAEEQYARDVARMQGDAGGGRGLEDEYKSFLRELGGAPPPEMMGDLAALEARESGGRPGLGRPRRPGDDLPDDHKIYIAGLPPVFNDVMLKSMFEPFGNVLYAVVATDGAGNSRGFGFVHMPDAATAKAARDGMDGRVIEGKPLTVRLRSERNEPRQRGPGGPSSGGLEGVDDACKLYLGQLPPTTSEQLLRPLFEPFGPILELRLIRDRDTGGLKGFGFLTMSTPAAAAAVMRSMHGYRIDGKTIVVKQAGAPPGSNKDEHGRDHSRDYGRDHNRDRGDYHHRDSRDYHRGGKPDGPGRMMGPMTPGGPPPPPGHYPHGPAPPPGGPPPPYPPPGGPYPPTGPPPPYPPPHPHGHPYPHPGGHYPHPSYGAPYPPGGPPPPYPGAPPPPHYGAPPPGPPPPPGAPYHPYGAPMPPELAYGGAQPPPYGAPPQQPYGYGAAGGYPPDYSSAGYGAPPPPPAPSYPPPLPPSQPPPPPPDSAPGGGAEAQPPLPPSNNSDVQHQQQQQLTEYERFMAEMQRSYS</sequence>
<feature type="region of interest" description="Disordered" evidence="12">
    <location>
        <begin position="329"/>
        <end position="357"/>
    </location>
</feature>
<dbReference type="SUPFAM" id="SSF54791">
    <property type="entry name" value="Eukaryotic type KH-domain (KH-domain type I)"/>
    <property type="match status" value="1"/>
</dbReference>
<gene>
    <name evidence="15" type="primary">PLEST005342</name>
    <name evidence="15" type="ORF">PLESTB_001365800</name>
</gene>
<feature type="compositionally biased region" description="Pro residues" evidence="12">
    <location>
        <begin position="874"/>
        <end position="884"/>
    </location>
</feature>
<dbReference type="Gene3D" id="3.30.1370.10">
    <property type="entry name" value="K Homology domain, type 1"/>
    <property type="match status" value="1"/>
</dbReference>
<name>A0A9W6BU43_9CHLO</name>
<dbReference type="CDD" id="cd00590">
    <property type="entry name" value="RRM_SF"/>
    <property type="match status" value="1"/>
</dbReference>
<dbReference type="Pfam" id="PF16275">
    <property type="entry name" value="SF1-HH"/>
    <property type="match status" value="1"/>
</dbReference>
<dbReference type="SMART" id="SM00360">
    <property type="entry name" value="RRM"/>
    <property type="match status" value="2"/>
</dbReference>
<dbReference type="GO" id="GO:0005634">
    <property type="term" value="C:nucleus"/>
    <property type="evidence" value="ECO:0007669"/>
    <property type="project" value="UniProtKB-SubCell"/>
</dbReference>
<dbReference type="SMART" id="SM00322">
    <property type="entry name" value="KH"/>
    <property type="match status" value="1"/>
</dbReference>
<feature type="compositionally biased region" description="Basic and acidic residues" evidence="12">
    <location>
        <begin position="598"/>
        <end position="607"/>
    </location>
</feature>
<dbReference type="GO" id="GO:0048024">
    <property type="term" value="P:regulation of mRNA splicing, via spliceosome"/>
    <property type="evidence" value="ECO:0007669"/>
    <property type="project" value="TreeGrafter"/>
</dbReference>
<dbReference type="InterPro" id="IPR000504">
    <property type="entry name" value="RRM_dom"/>
</dbReference>
<dbReference type="InterPro" id="IPR032570">
    <property type="entry name" value="SF1-HH"/>
</dbReference>
<dbReference type="PANTHER" id="PTHR11208:SF45">
    <property type="entry name" value="SPLICING FACTOR 1"/>
    <property type="match status" value="1"/>
</dbReference>
<dbReference type="Gene3D" id="6.10.140.1790">
    <property type="match status" value="1"/>
</dbReference>
<dbReference type="InterPro" id="IPR004087">
    <property type="entry name" value="KH_dom"/>
</dbReference>
<evidence type="ECO:0008006" key="17">
    <source>
        <dbReference type="Google" id="ProtNLM"/>
    </source>
</evidence>
<dbReference type="SMART" id="SM00343">
    <property type="entry name" value="ZnF_C2HC"/>
    <property type="match status" value="1"/>
</dbReference>
<feature type="region of interest" description="Disordered" evidence="12">
    <location>
        <begin position="232"/>
        <end position="261"/>
    </location>
</feature>
<feature type="region of interest" description="Disordered" evidence="12">
    <location>
        <begin position="598"/>
        <end position="618"/>
    </location>
</feature>
<dbReference type="PANTHER" id="PTHR11208">
    <property type="entry name" value="RNA-BINDING PROTEIN RELATED"/>
    <property type="match status" value="1"/>
</dbReference>
<feature type="compositionally biased region" description="Basic and acidic residues" evidence="12">
    <location>
        <begin position="347"/>
        <end position="357"/>
    </location>
</feature>
<comment type="similarity">
    <text evidence="2">Belongs to the BBP/SF1 family.</text>
</comment>
<feature type="compositionally biased region" description="Low complexity" evidence="12">
    <location>
        <begin position="811"/>
        <end position="822"/>
    </location>
</feature>
<dbReference type="InterPro" id="IPR001878">
    <property type="entry name" value="Znf_CCHC"/>
</dbReference>
<dbReference type="InterPro" id="IPR036612">
    <property type="entry name" value="KH_dom_type_1_sf"/>
</dbReference>
<dbReference type="InterPro" id="IPR055256">
    <property type="entry name" value="KH_1_KHDC4/BBP-like"/>
</dbReference>
<reference evidence="15 16" key="1">
    <citation type="journal article" date="2023" name="Commun. Biol.">
        <title>Reorganization of the ancestral sex-determining regions during the evolution of trioecy in Pleodorina starrii.</title>
        <authorList>
            <person name="Takahashi K."/>
            <person name="Suzuki S."/>
            <person name="Kawai-Toyooka H."/>
            <person name="Yamamoto K."/>
            <person name="Hamaji T."/>
            <person name="Ootsuki R."/>
            <person name="Yamaguchi H."/>
            <person name="Kawachi M."/>
            <person name="Higashiyama T."/>
            <person name="Nozaki H."/>
        </authorList>
    </citation>
    <scope>NUCLEOTIDE SEQUENCE [LARGE SCALE GENOMIC DNA]</scope>
    <source>
        <strain evidence="15 16">NIES-4479</strain>
    </source>
</reference>
<feature type="compositionally biased region" description="Low complexity" evidence="12">
    <location>
        <begin position="104"/>
        <end position="114"/>
    </location>
</feature>
<dbReference type="SUPFAM" id="SSF54928">
    <property type="entry name" value="RNA-binding domain, RBD"/>
    <property type="match status" value="2"/>
</dbReference>
<dbReference type="AlphaFoldDB" id="A0A9W6BU43"/>
<dbReference type="EMBL" id="BRXU01000023">
    <property type="protein sequence ID" value="GLC58481.1"/>
    <property type="molecule type" value="Genomic_DNA"/>
</dbReference>
<accession>A0A9W6BU43</accession>
<evidence type="ECO:0000313" key="15">
    <source>
        <dbReference type="EMBL" id="GLC58481.1"/>
    </source>
</evidence>
<evidence type="ECO:0000259" key="14">
    <source>
        <dbReference type="PROSITE" id="PS50158"/>
    </source>
</evidence>
<dbReference type="Gene3D" id="3.30.70.330">
    <property type="match status" value="2"/>
</dbReference>
<feature type="compositionally biased region" description="Pro residues" evidence="12">
    <location>
        <begin position="823"/>
        <end position="866"/>
    </location>
</feature>
<feature type="compositionally biased region" description="Gly residues" evidence="12">
    <location>
        <begin position="609"/>
        <end position="618"/>
    </location>
</feature>
<feature type="domain" description="CCHC-type" evidence="14">
    <location>
        <begin position="420"/>
        <end position="435"/>
    </location>
</feature>
<feature type="compositionally biased region" description="Basic and acidic residues" evidence="12">
    <location>
        <begin position="708"/>
        <end position="744"/>
    </location>
</feature>
<dbReference type="InterPro" id="IPR035979">
    <property type="entry name" value="RBD_domain_sf"/>
</dbReference>
<dbReference type="CDD" id="cd02395">
    <property type="entry name" value="KH-I_BBP"/>
    <property type="match status" value="1"/>
</dbReference>
<feature type="compositionally biased region" description="Pro residues" evidence="12">
    <location>
        <begin position="905"/>
        <end position="930"/>
    </location>
</feature>
<dbReference type="GO" id="GO:0003729">
    <property type="term" value="F:mRNA binding"/>
    <property type="evidence" value="ECO:0007669"/>
    <property type="project" value="TreeGrafter"/>
</dbReference>
<evidence type="ECO:0000256" key="11">
    <source>
        <dbReference type="PROSITE-ProRule" id="PRU00176"/>
    </source>
</evidence>
<keyword evidence="9" id="KW-0539">Nucleus</keyword>
<feature type="domain" description="RRM" evidence="13">
    <location>
        <begin position="625"/>
        <end position="703"/>
    </location>
</feature>
<evidence type="ECO:0000256" key="1">
    <source>
        <dbReference type="ARBA" id="ARBA00004123"/>
    </source>
</evidence>
<dbReference type="InterPro" id="IPR045071">
    <property type="entry name" value="BBP-like"/>
</dbReference>
<dbReference type="OrthoDB" id="10021397at2759"/>
<dbReference type="GO" id="GO:0006397">
    <property type="term" value="P:mRNA processing"/>
    <property type="evidence" value="ECO:0007669"/>
    <property type="project" value="UniProtKB-KW"/>
</dbReference>
<evidence type="ECO:0000256" key="2">
    <source>
        <dbReference type="ARBA" id="ARBA00010382"/>
    </source>
</evidence>
<keyword evidence="4" id="KW-0479">Metal-binding</keyword>
<evidence type="ECO:0000256" key="3">
    <source>
        <dbReference type="ARBA" id="ARBA00022664"/>
    </source>
</evidence>
<evidence type="ECO:0000256" key="12">
    <source>
        <dbReference type="SAM" id="MobiDB-lite"/>
    </source>
</evidence>
<comment type="subcellular location">
    <subcellularLocation>
        <location evidence="1">Nucleus</location>
    </subcellularLocation>
</comment>
<dbReference type="Pfam" id="PF00076">
    <property type="entry name" value="RRM_1"/>
    <property type="match status" value="2"/>
</dbReference>
<evidence type="ECO:0000256" key="6">
    <source>
        <dbReference type="ARBA" id="ARBA00022833"/>
    </source>
</evidence>
<dbReference type="PROSITE" id="PS50102">
    <property type="entry name" value="RRM"/>
    <property type="match status" value="2"/>
</dbReference>
<evidence type="ECO:0000256" key="7">
    <source>
        <dbReference type="ARBA" id="ARBA00022884"/>
    </source>
</evidence>
<keyword evidence="8" id="KW-0508">mRNA splicing</keyword>
<dbReference type="InterPro" id="IPR012677">
    <property type="entry name" value="Nucleotide-bd_a/b_plait_sf"/>
</dbReference>
<feature type="compositionally biased region" description="Pro residues" evidence="12">
    <location>
        <begin position="757"/>
        <end position="810"/>
    </location>
</feature>
<evidence type="ECO:0000256" key="9">
    <source>
        <dbReference type="ARBA" id="ARBA00023242"/>
    </source>
</evidence>
<feature type="domain" description="RRM" evidence="13">
    <location>
        <begin position="524"/>
        <end position="601"/>
    </location>
</feature>
<dbReference type="Proteomes" id="UP001165080">
    <property type="component" value="Unassembled WGS sequence"/>
</dbReference>
<keyword evidence="5 10" id="KW-0863">Zinc-finger</keyword>
<dbReference type="Pfam" id="PF22675">
    <property type="entry name" value="KH-I_KHDC4-BBP"/>
    <property type="match status" value="1"/>
</dbReference>
<dbReference type="PROSITE" id="PS50158">
    <property type="entry name" value="ZF_CCHC"/>
    <property type="match status" value="1"/>
</dbReference>
<dbReference type="FunFam" id="3.30.1370.10:FF:000047">
    <property type="entry name" value="splicing factor-like protein 1"/>
    <property type="match status" value="1"/>
</dbReference>